<dbReference type="Proteomes" id="UP000276133">
    <property type="component" value="Unassembled WGS sequence"/>
</dbReference>
<comment type="caution">
    <text evidence="1">The sequence shown here is derived from an EMBL/GenBank/DDBJ whole genome shotgun (WGS) entry which is preliminary data.</text>
</comment>
<dbReference type="AlphaFoldDB" id="A0A3M7QXC2"/>
<reference evidence="1 2" key="1">
    <citation type="journal article" date="2018" name="Sci. Rep.">
        <title>Genomic signatures of local adaptation to the degree of environmental predictability in rotifers.</title>
        <authorList>
            <person name="Franch-Gras L."/>
            <person name="Hahn C."/>
            <person name="Garcia-Roger E.M."/>
            <person name="Carmona M.J."/>
            <person name="Serra M."/>
            <person name="Gomez A."/>
        </authorList>
    </citation>
    <scope>NUCLEOTIDE SEQUENCE [LARGE SCALE GENOMIC DNA]</scope>
    <source>
        <strain evidence="1">HYR1</strain>
    </source>
</reference>
<gene>
    <name evidence="1" type="ORF">BpHYR1_013337</name>
</gene>
<evidence type="ECO:0000313" key="1">
    <source>
        <dbReference type="EMBL" id="RNA15638.1"/>
    </source>
</evidence>
<accession>A0A3M7QXC2</accession>
<evidence type="ECO:0000313" key="2">
    <source>
        <dbReference type="Proteomes" id="UP000276133"/>
    </source>
</evidence>
<keyword evidence="2" id="KW-1185">Reference proteome</keyword>
<protein>
    <submittedName>
        <fullName evidence="1">Uncharacterized protein</fullName>
    </submittedName>
</protein>
<proteinExistence type="predicted"/>
<dbReference type="EMBL" id="REGN01004916">
    <property type="protein sequence ID" value="RNA15638.1"/>
    <property type="molecule type" value="Genomic_DNA"/>
</dbReference>
<sequence>MFANPFGLDRKIYLKILGETKILSIFSHFYIKIFLTRKLKLQFMSPPAKFISIDLRKSSNKNVAKNFPIGKITKKYIKFELNKKKENSTSVTNGFPDSNLGTLTKIINTLYIQHLSQFGLRRNSICLQRSGHHTHQLIRSNRLHTQILEHKVGFVQKAKTQSGQILLELGCDKNSQSFIFE</sequence>
<organism evidence="1 2">
    <name type="scientific">Brachionus plicatilis</name>
    <name type="common">Marine rotifer</name>
    <name type="synonym">Brachionus muelleri</name>
    <dbReference type="NCBI Taxonomy" id="10195"/>
    <lineage>
        <taxon>Eukaryota</taxon>
        <taxon>Metazoa</taxon>
        <taxon>Spiralia</taxon>
        <taxon>Gnathifera</taxon>
        <taxon>Rotifera</taxon>
        <taxon>Eurotatoria</taxon>
        <taxon>Monogononta</taxon>
        <taxon>Pseudotrocha</taxon>
        <taxon>Ploima</taxon>
        <taxon>Brachionidae</taxon>
        <taxon>Brachionus</taxon>
    </lineage>
</organism>
<name>A0A3M7QXC2_BRAPC</name>